<sequence>MSISKVLDELDIEKILREIETVSNDDIIKILNKEQIDEHEFLQLLSQEGANNLEHMAQNSRINSLKHFGKAITLYTPMYISNYCVNRCLYCSFNCNNSIKRNKLTLDEIREEAEEVSKTGIKHILLLTGESEVKTSVEYIKDAVKILREYFQSVVLEVYPMKTHQYKELVDAGIDGVTIYQETYDREIYKNVHIKGPKRDYLYRLDTPERACIAGVRTINIGALLGLDDWRVEIYKVGLHAKYLSEKFPEVEVGISLPRIKEISSTENVPYKYNEITDREFVQIFSALKLFLPHCSINISTRESKSMRENLIPIGVNKMSAGVSTEVGGHKINKNSEKQFKISDESSVEDVIKMIERVGYQPVLKDWMLL</sequence>
<comment type="cofactor">
    <cofactor evidence="1">
        <name>[4Fe-4S] cluster</name>
        <dbReference type="ChEBI" id="CHEBI:49883"/>
    </cofactor>
</comment>
<accession>A0A9J6NYG7</accession>
<name>A0A9J6NYG7_9CLOT</name>
<dbReference type="PROSITE" id="PS51918">
    <property type="entry name" value="RADICAL_SAM"/>
    <property type="match status" value="1"/>
</dbReference>
<evidence type="ECO:0000313" key="9">
    <source>
        <dbReference type="Proteomes" id="UP001056429"/>
    </source>
</evidence>
<dbReference type="SFLD" id="SFLDG01081">
    <property type="entry name" value="cleavage_of_the_Ca-Cb_bond_in"/>
    <property type="match status" value="1"/>
</dbReference>
<dbReference type="EMBL" id="JAGSOJ010000001">
    <property type="protein sequence ID" value="MCM1988176.1"/>
    <property type="molecule type" value="Genomic_DNA"/>
</dbReference>
<dbReference type="Pfam" id="PF06968">
    <property type="entry name" value="BATS"/>
    <property type="match status" value="1"/>
</dbReference>
<dbReference type="EC" id="4.1.99.19" evidence="8"/>
<keyword evidence="2" id="KW-0004">4Fe-4S</keyword>
<dbReference type="InterPro" id="IPR034428">
    <property type="entry name" value="ThiH/NoCL/HydG-like"/>
</dbReference>
<dbReference type="GO" id="GO:0051539">
    <property type="term" value="F:4 iron, 4 sulfur cluster binding"/>
    <property type="evidence" value="ECO:0007669"/>
    <property type="project" value="UniProtKB-KW"/>
</dbReference>
<keyword evidence="5" id="KW-0408">Iron</keyword>
<dbReference type="InterPro" id="IPR013785">
    <property type="entry name" value="Aldolase_TIM"/>
</dbReference>
<dbReference type="Pfam" id="PF04055">
    <property type="entry name" value="Radical_SAM"/>
    <property type="match status" value="1"/>
</dbReference>
<reference evidence="8" key="1">
    <citation type="journal article" date="2021" name="mSystems">
        <title>Bacteria and Archaea Synergistically Convert Glycine Betaine to Biogenic Methane in the Formosa Cold Seep of the South China Sea.</title>
        <authorList>
            <person name="Li L."/>
            <person name="Zhang W."/>
            <person name="Zhang S."/>
            <person name="Song L."/>
            <person name="Sun Q."/>
            <person name="Zhang H."/>
            <person name="Xiang H."/>
            <person name="Dong X."/>
        </authorList>
    </citation>
    <scope>NUCLEOTIDE SEQUENCE</scope>
    <source>
        <strain evidence="8">ZWT</strain>
    </source>
</reference>
<dbReference type="Gene3D" id="3.20.20.70">
    <property type="entry name" value="Aldolase class I"/>
    <property type="match status" value="1"/>
</dbReference>
<dbReference type="InterPro" id="IPR010722">
    <property type="entry name" value="BATS_dom"/>
</dbReference>
<dbReference type="RefSeq" id="WP_250856990.1">
    <property type="nucleotide sequence ID" value="NZ_JAGSOJ010000001.1"/>
</dbReference>
<evidence type="ECO:0000256" key="6">
    <source>
        <dbReference type="ARBA" id="ARBA00023014"/>
    </source>
</evidence>
<dbReference type="SFLD" id="SFLDF00301">
    <property type="entry name" value="2-iminoacetate_synthase_(ThiH)"/>
    <property type="match status" value="1"/>
</dbReference>
<evidence type="ECO:0000256" key="4">
    <source>
        <dbReference type="ARBA" id="ARBA00022723"/>
    </source>
</evidence>
<dbReference type="SUPFAM" id="SSF102114">
    <property type="entry name" value="Radical SAM enzymes"/>
    <property type="match status" value="1"/>
</dbReference>
<dbReference type="InterPro" id="IPR007197">
    <property type="entry name" value="rSAM"/>
</dbReference>
<keyword evidence="9" id="KW-1185">Reference proteome</keyword>
<keyword evidence="4" id="KW-0479">Metal-binding</keyword>
<evidence type="ECO:0000313" key="8">
    <source>
        <dbReference type="EMBL" id="MCM1988176.1"/>
    </source>
</evidence>
<evidence type="ECO:0000256" key="1">
    <source>
        <dbReference type="ARBA" id="ARBA00001966"/>
    </source>
</evidence>
<dbReference type="SMART" id="SM00876">
    <property type="entry name" value="BATS"/>
    <property type="match status" value="1"/>
</dbReference>
<dbReference type="PANTHER" id="PTHR43583:SF1">
    <property type="entry name" value="2-IMINOACETATE SYNTHASE"/>
    <property type="match status" value="1"/>
</dbReference>
<dbReference type="AlphaFoldDB" id="A0A9J6NYG7"/>
<proteinExistence type="predicted"/>
<dbReference type="PANTHER" id="PTHR43583">
    <property type="entry name" value="2-IMINOACETATE SYNTHASE"/>
    <property type="match status" value="1"/>
</dbReference>
<keyword evidence="8" id="KW-0456">Lyase</keyword>
<comment type="caution">
    <text evidence="8">The sequence shown here is derived from an EMBL/GenBank/DDBJ whole genome shotgun (WGS) entry which is preliminary data.</text>
</comment>
<dbReference type="GO" id="GO:0005506">
    <property type="term" value="F:iron ion binding"/>
    <property type="evidence" value="ECO:0007669"/>
    <property type="project" value="InterPro"/>
</dbReference>
<keyword evidence="6" id="KW-0411">Iron-sulfur</keyword>
<protein>
    <submittedName>
        <fullName evidence="8">2-iminoacetate synthase ThiH</fullName>
        <ecNumber evidence="8">4.1.99.19</ecNumber>
    </submittedName>
</protein>
<dbReference type="GO" id="GO:0036355">
    <property type="term" value="F:2-iminoacetate synthase activity"/>
    <property type="evidence" value="ECO:0007669"/>
    <property type="project" value="UniProtKB-EC"/>
</dbReference>
<evidence type="ECO:0000256" key="5">
    <source>
        <dbReference type="ARBA" id="ARBA00023004"/>
    </source>
</evidence>
<evidence type="ECO:0000256" key="3">
    <source>
        <dbReference type="ARBA" id="ARBA00022691"/>
    </source>
</evidence>
<dbReference type="Proteomes" id="UP001056429">
    <property type="component" value="Unassembled WGS sequence"/>
</dbReference>
<dbReference type="CDD" id="cd01335">
    <property type="entry name" value="Radical_SAM"/>
    <property type="match status" value="1"/>
</dbReference>
<dbReference type="SFLD" id="SFLDG01060">
    <property type="entry name" value="BATS_domain_containing"/>
    <property type="match status" value="1"/>
</dbReference>
<dbReference type="NCBIfam" id="TIGR02351">
    <property type="entry name" value="thiH"/>
    <property type="match status" value="1"/>
</dbReference>
<reference evidence="8" key="2">
    <citation type="submission" date="2021-04" db="EMBL/GenBank/DDBJ databases">
        <authorList>
            <person name="Dong X."/>
        </authorList>
    </citation>
    <scope>NUCLEOTIDE SEQUENCE</scope>
    <source>
        <strain evidence="8">ZWT</strain>
    </source>
</reference>
<feature type="domain" description="Radical SAM core" evidence="7">
    <location>
        <begin position="70"/>
        <end position="300"/>
    </location>
</feature>
<dbReference type="InterPro" id="IPR012726">
    <property type="entry name" value="ThiH"/>
</dbReference>
<keyword evidence="3" id="KW-0949">S-adenosyl-L-methionine</keyword>
<dbReference type="InterPro" id="IPR058240">
    <property type="entry name" value="rSAM_sf"/>
</dbReference>
<evidence type="ECO:0000256" key="2">
    <source>
        <dbReference type="ARBA" id="ARBA00022485"/>
    </source>
</evidence>
<organism evidence="8 9">
    <name type="scientific">Oceanirhabdus seepicola</name>
    <dbReference type="NCBI Taxonomy" id="2828781"/>
    <lineage>
        <taxon>Bacteria</taxon>
        <taxon>Bacillati</taxon>
        <taxon>Bacillota</taxon>
        <taxon>Clostridia</taxon>
        <taxon>Eubacteriales</taxon>
        <taxon>Clostridiaceae</taxon>
        <taxon>Oceanirhabdus</taxon>
    </lineage>
</organism>
<evidence type="ECO:0000259" key="7">
    <source>
        <dbReference type="PROSITE" id="PS51918"/>
    </source>
</evidence>
<dbReference type="SFLD" id="SFLDS00029">
    <property type="entry name" value="Radical_SAM"/>
    <property type="match status" value="1"/>
</dbReference>
<gene>
    <name evidence="8" type="primary">thiH</name>
    <name evidence="8" type="ORF">KDK92_00375</name>
</gene>